<evidence type="ECO:0000256" key="1">
    <source>
        <dbReference type="SAM" id="SignalP"/>
    </source>
</evidence>
<reference evidence="2" key="1">
    <citation type="submission" date="2021-02" db="EMBL/GenBank/DDBJ databases">
        <authorList>
            <person name="Nowell W R."/>
        </authorList>
    </citation>
    <scope>NUCLEOTIDE SEQUENCE</scope>
    <source>
        <strain evidence="2">Ploen Becks lab</strain>
    </source>
</reference>
<keyword evidence="1" id="KW-0732">Signal</keyword>
<evidence type="ECO:0000313" key="3">
    <source>
        <dbReference type="Proteomes" id="UP000663879"/>
    </source>
</evidence>
<gene>
    <name evidence="2" type="ORF">OXX778_LOCUS1041</name>
</gene>
<sequence length="85" mass="9591">MKNIVFILSAIFCLIQSAFCYFQSGFNQPPGPAPGIALAPVAPIPHPVPVVMPVLQFDRQKPKKNDRPRHHLLRIKFKIIFLSLD</sequence>
<protein>
    <submittedName>
        <fullName evidence="2">Uncharacterized protein</fullName>
    </submittedName>
</protein>
<proteinExistence type="predicted"/>
<dbReference type="EMBL" id="CAJNOC010000060">
    <property type="protein sequence ID" value="CAF0710952.1"/>
    <property type="molecule type" value="Genomic_DNA"/>
</dbReference>
<name>A0A813M5U7_9BILA</name>
<comment type="caution">
    <text evidence="2">The sequence shown here is derived from an EMBL/GenBank/DDBJ whole genome shotgun (WGS) entry which is preliminary data.</text>
</comment>
<keyword evidence="3" id="KW-1185">Reference proteome</keyword>
<accession>A0A813M5U7</accession>
<organism evidence="2 3">
    <name type="scientific">Brachionus calyciflorus</name>
    <dbReference type="NCBI Taxonomy" id="104777"/>
    <lineage>
        <taxon>Eukaryota</taxon>
        <taxon>Metazoa</taxon>
        <taxon>Spiralia</taxon>
        <taxon>Gnathifera</taxon>
        <taxon>Rotifera</taxon>
        <taxon>Eurotatoria</taxon>
        <taxon>Monogononta</taxon>
        <taxon>Pseudotrocha</taxon>
        <taxon>Ploima</taxon>
        <taxon>Brachionidae</taxon>
        <taxon>Brachionus</taxon>
    </lineage>
</organism>
<dbReference type="Proteomes" id="UP000663879">
    <property type="component" value="Unassembled WGS sequence"/>
</dbReference>
<dbReference type="AlphaFoldDB" id="A0A813M5U7"/>
<feature type="signal peptide" evidence="1">
    <location>
        <begin position="1"/>
        <end position="20"/>
    </location>
</feature>
<feature type="chain" id="PRO_5032609370" evidence="1">
    <location>
        <begin position="21"/>
        <end position="85"/>
    </location>
</feature>
<evidence type="ECO:0000313" key="2">
    <source>
        <dbReference type="EMBL" id="CAF0710952.1"/>
    </source>
</evidence>